<dbReference type="AlphaFoldDB" id="A0A6P1TS88"/>
<dbReference type="PANTHER" id="PTHR40448">
    <property type="entry name" value="TWO-COMPONENT SENSOR HISTIDINE KINASE"/>
    <property type="match status" value="1"/>
</dbReference>
<keyword evidence="1" id="KW-1133">Transmembrane helix</keyword>
<dbReference type="Pfam" id="PF14501">
    <property type="entry name" value="HATPase_c_5"/>
    <property type="match status" value="1"/>
</dbReference>
<accession>A0A6P1TS88</accession>
<dbReference type="PANTHER" id="PTHR40448:SF1">
    <property type="entry name" value="TWO-COMPONENT SENSOR HISTIDINE KINASE"/>
    <property type="match status" value="1"/>
</dbReference>
<dbReference type="EMBL" id="CP048000">
    <property type="protein sequence ID" value="QHQ62365.1"/>
    <property type="molecule type" value="Genomic_DNA"/>
</dbReference>
<feature type="transmembrane region" description="Helical" evidence="1">
    <location>
        <begin position="6"/>
        <end position="28"/>
    </location>
</feature>
<feature type="domain" description="Sensor histidine kinase NatK-like C-terminal" evidence="2">
    <location>
        <begin position="305"/>
        <end position="404"/>
    </location>
</feature>
<keyword evidence="1" id="KW-0472">Membrane</keyword>
<feature type="transmembrane region" description="Helical" evidence="1">
    <location>
        <begin position="111"/>
        <end position="129"/>
    </location>
</feature>
<dbReference type="KEGG" id="anr:Ana3638_17540"/>
<evidence type="ECO:0000313" key="4">
    <source>
        <dbReference type="Proteomes" id="UP000464314"/>
    </source>
</evidence>
<dbReference type="SUPFAM" id="SSF55874">
    <property type="entry name" value="ATPase domain of HSP90 chaperone/DNA topoisomerase II/histidine kinase"/>
    <property type="match status" value="1"/>
</dbReference>
<evidence type="ECO:0000259" key="2">
    <source>
        <dbReference type="Pfam" id="PF14501"/>
    </source>
</evidence>
<evidence type="ECO:0000256" key="1">
    <source>
        <dbReference type="SAM" id="Phobius"/>
    </source>
</evidence>
<feature type="transmembrane region" description="Helical" evidence="1">
    <location>
        <begin position="173"/>
        <end position="198"/>
    </location>
</feature>
<reference evidence="3 4" key="1">
    <citation type="submission" date="2020-01" db="EMBL/GenBank/DDBJ databases">
        <title>Genome analysis of Anaerocolumna sp. CBA3638.</title>
        <authorList>
            <person name="Kim J."/>
            <person name="Roh S.W."/>
        </authorList>
    </citation>
    <scope>NUCLEOTIDE SEQUENCE [LARGE SCALE GENOMIC DNA]</scope>
    <source>
        <strain evidence="3 4">CBA3638</strain>
    </source>
</reference>
<feature type="transmembrane region" description="Helical" evidence="1">
    <location>
        <begin position="61"/>
        <end position="79"/>
    </location>
</feature>
<organism evidence="3 4">
    <name type="scientific">Anaerocolumna sedimenticola</name>
    <dbReference type="NCBI Taxonomy" id="2696063"/>
    <lineage>
        <taxon>Bacteria</taxon>
        <taxon>Bacillati</taxon>
        <taxon>Bacillota</taxon>
        <taxon>Clostridia</taxon>
        <taxon>Lachnospirales</taxon>
        <taxon>Lachnospiraceae</taxon>
        <taxon>Anaerocolumna</taxon>
    </lineage>
</organism>
<feature type="transmembrane region" description="Helical" evidence="1">
    <location>
        <begin position="141"/>
        <end position="161"/>
    </location>
</feature>
<dbReference type="InterPro" id="IPR036890">
    <property type="entry name" value="HATPase_C_sf"/>
</dbReference>
<dbReference type="RefSeq" id="WP_161839189.1">
    <property type="nucleotide sequence ID" value="NZ_CP048000.1"/>
</dbReference>
<dbReference type="GO" id="GO:0042802">
    <property type="term" value="F:identical protein binding"/>
    <property type="evidence" value="ECO:0007669"/>
    <property type="project" value="TreeGrafter"/>
</dbReference>
<proteinExistence type="predicted"/>
<sequence>MNEILYWMIGLPIQVLIGFLCSRVLNILVPFRKELWRQIFLFIGCWLLTGMIIFVGDFANLPPTIIIFLITVFLGCGGSRLQKTTVALMVASTAFAFNALADSYFRIGSYLPPRVFFWLMLYLLMRHYGPPKNYELTPPMWRLLLLLTATPLGIVLSLVLLQTPYYDHSDPIMLSNFVLLLIAVLSFVGLLWTVTVLARQRRLEQQEQLYEFNRAYYQALEKQQFEVRRVRHDMANHLQILMSLPENEKNSYVEELIHLPVMQNSIHYCENQVVNAVINAKITLIEQADIKLNHSLFVPEGGNMEKSELCALFANVLDNAIEACLKLPQKQREITLEVRAEKGLLVCRISNSMNDTVKSEQGLPVTSKRDKNLHGYGLRNIQEIVERYHGQMEIETGNGKFSLFFYLPYYF</sequence>
<keyword evidence="1" id="KW-0812">Transmembrane</keyword>
<evidence type="ECO:0000313" key="3">
    <source>
        <dbReference type="EMBL" id="QHQ62365.1"/>
    </source>
</evidence>
<keyword evidence="4" id="KW-1185">Reference proteome</keyword>
<dbReference type="CDD" id="cd16935">
    <property type="entry name" value="HATPase_AgrC-ComD-like"/>
    <property type="match status" value="1"/>
</dbReference>
<dbReference type="InterPro" id="IPR032834">
    <property type="entry name" value="NatK-like_C"/>
</dbReference>
<feature type="transmembrane region" description="Helical" evidence="1">
    <location>
        <begin position="35"/>
        <end position="55"/>
    </location>
</feature>
<name>A0A6P1TS88_9FIRM</name>
<protein>
    <submittedName>
        <fullName evidence="3">GHKL domain-containing protein</fullName>
    </submittedName>
</protein>
<gene>
    <name evidence="3" type="ORF">Ana3638_17540</name>
</gene>
<dbReference type="Proteomes" id="UP000464314">
    <property type="component" value="Chromosome"/>
</dbReference>
<dbReference type="Gene3D" id="3.30.565.10">
    <property type="entry name" value="Histidine kinase-like ATPase, C-terminal domain"/>
    <property type="match status" value="1"/>
</dbReference>